<feature type="signal peptide" evidence="1">
    <location>
        <begin position="1"/>
        <end position="23"/>
    </location>
</feature>
<sequence length="124" mass="14342">MKYCVVPLTVGILLVIDFISCKSYNDFFSDNYCANLNCPEGTQFCQKRSQSTDGKHSNVYLLCEDGDGKVLLSKNFTEKITIPDVKPFDIRDTIRRIFFKVNDFPQYHPELPDDEEEKCENPDE</sequence>
<keyword evidence="1" id="KW-0732">Signal</keyword>
<dbReference type="Proteomes" id="UP000625711">
    <property type="component" value="Unassembled WGS sequence"/>
</dbReference>
<gene>
    <name evidence="2" type="ORF">GWI33_014378</name>
</gene>
<evidence type="ECO:0000313" key="2">
    <source>
        <dbReference type="EMBL" id="KAF7272865.1"/>
    </source>
</evidence>
<protein>
    <submittedName>
        <fullName evidence="2">Uncharacterized protein</fullName>
    </submittedName>
</protein>
<reference evidence="2" key="1">
    <citation type="submission" date="2020-08" db="EMBL/GenBank/DDBJ databases">
        <title>Genome sequencing and assembly of the red palm weevil Rhynchophorus ferrugineus.</title>
        <authorList>
            <person name="Dias G.B."/>
            <person name="Bergman C.M."/>
            <person name="Manee M."/>
        </authorList>
    </citation>
    <scope>NUCLEOTIDE SEQUENCE</scope>
    <source>
        <strain evidence="2">AA-2017</strain>
        <tissue evidence="2">Whole larva</tissue>
    </source>
</reference>
<evidence type="ECO:0000313" key="3">
    <source>
        <dbReference type="Proteomes" id="UP000625711"/>
    </source>
</evidence>
<accession>A0A834MAQ7</accession>
<feature type="chain" id="PRO_5032820075" evidence="1">
    <location>
        <begin position="24"/>
        <end position="124"/>
    </location>
</feature>
<comment type="caution">
    <text evidence="2">The sequence shown here is derived from an EMBL/GenBank/DDBJ whole genome shotgun (WGS) entry which is preliminary data.</text>
</comment>
<dbReference type="EMBL" id="JAACXV010013661">
    <property type="protein sequence ID" value="KAF7272865.1"/>
    <property type="molecule type" value="Genomic_DNA"/>
</dbReference>
<keyword evidence="3" id="KW-1185">Reference proteome</keyword>
<evidence type="ECO:0000256" key="1">
    <source>
        <dbReference type="SAM" id="SignalP"/>
    </source>
</evidence>
<dbReference type="AlphaFoldDB" id="A0A834MAQ7"/>
<organism evidence="2 3">
    <name type="scientific">Rhynchophorus ferrugineus</name>
    <name type="common">Red palm weevil</name>
    <name type="synonym">Curculio ferrugineus</name>
    <dbReference type="NCBI Taxonomy" id="354439"/>
    <lineage>
        <taxon>Eukaryota</taxon>
        <taxon>Metazoa</taxon>
        <taxon>Ecdysozoa</taxon>
        <taxon>Arthropoda</taxon>
        <taxon>Hexapoda</taxon>
        <taxon>Insecta</taxon>
        <taxon>Pterygota</taxon>
        <taxon>Neoptera</taxon>
        <taxon>Endopterygota</taxon>
        <taxon>Coleoptera</taxon>
        <taxon>Polyphaga</taxon>
        <taxon>Cucujiformia</taxon>
        <taxon>Curculionidae</taxon>
        <taxon>Dryophthorinae</taxon>
        <taxon>Rhynchophorus</taxon>
    </lineage>
</organism>
<proteinExistence type="predicted"/>
<dbReference type="OrthoDB" id="6775673at2759"/>
<name>A0A834MAQ7_RHYFE</name>